<dbReference type="InterPro" id="IPR035965">
    <property type="entry name" value="PAS-like_dom_sf"/>
</dbReference>
<dbReference type="InterPro" id="IPR029787">
    <property type="entry name" value="Nucleotide_cyclase"/>
</dbReference>
<gene>
    <name evidence="8" type="ORF">H0A36_12890</name>
</gene>
<dbReference type="Pfam" id="PF00990">
    <property type="entry name" value="GGDEF"/>
    <property type="match status" value="1"/>
</dbReference>
<comment type="caution">
    <text evidence="8">The sequence shown here is derived from an EMBL/GenBank/DDBJ whole genome shotgun (WGS) entry which is preliminary data.</text>
</comment>
<dbReference type="PANTHER" id="PTHR45138:SF9">
    <property type="entry name" value="DIGUANYLATE CYCLASE DGCM-RELATED"/>
    <property type="match status" value="1"/>
</dbReference>
<dbReference type="GO" id="GO:1902201">
    <property type="term" value="P:negative regulation of bacterial-type flagellum-dependent cell motility"/>
    <property type="evidence" value="ECO:0007669"/>
    <property type="project" value="TreeGrafter"/>
</dbReference>
<dbReference type="CDD" id="cd00130">
    <property type="entry name" value="PAS"/>
    <property type="match status" value="1"/>
</dbReference>
<dbReference type="Gene3D" id="3.40.50.2300">
    <property type="match status" value="1"/>
</dbReference>
<dbReference type="InterPro" id="IPR000160">
    <property type="entry name" value="GGDEF_dom"/>
</dbReference>
<dbReference type="EC" id="2.7.7.65" evidence="2"/>
<comment type="catalytic activity">
    <reaction evidence="3">
        <text>2 GTP = 3',3'-c-di-GMP + 2 diphosphate</text>
        <dbReference type="Rhea" id="RHEA:24898"/>
        <dbReference type="ChEBI" id="CHEBI:33019"/>
        <dbReference type="ChEBI" id="CHEBI:37565"/>
        <dbReference type="ChEBI" id="CHEBI:58805"/>
        <dbReference type="EC" id="2.7.7.65"/>
    </reaction>
</comment>
<dbReference type="InterPro" id="IPR001789">
    <property type="entry name" value="Sig_transdc_resp-reg_receiver"/>
</dbReference>
<evidence type="ECO:0000313" key="9">
    <source>
        <dbReference type="Proteomes" id="UP000569732"/>
    </source>
</evidence>
<dbReference type="GO" id="GO:0000160">
    <property type="term" value="P:phosphorelay signal transduction system"/>
    <property type="evidence" value="ECO:0007669"/>
    <property type="project" value="InterPro"/>
</dbReference>
<dbReference type="Gene3D" id="3.30.450.20">
    <property type="entry name" value="PAS domain"/>
    <property type="match status" value="1"/>
</dbReference>
<name>A0A853HYU9_9GAMM</name>
<dbReference type="Pfam" id="PF13426">
    <property type="entry name" value="PAS_9"/>
    <property type="match status" value="1"/>
</dbReference>
<evidence type="ECO:0000256" key="1">
    <source>
        <dbReference type="ARBA" id="ARBA00001946"/>
    </source>
</evidence>
<comment type="cofactor">
    <cofactor evidence="1">
        <name>Mg(2+)</name>
        <dbReference type="ChEBI" id="CHEBI:18420"/>
    </cofactor>
</comment>
<dbReference type="InterPro" id="IPR050469">
    <property type="entry name" value="Diguanylate_Cyclase"/>
</dbReference>
<evidence type="ECO:0000256" key="4">
    <source>
        <dbReference type="PROSITE-ProRule" id="PRU00169"/>
    </source>
</evidence>
<evidence type="ECO:0000256" key="2">
    <source>
        <dbReference type="ARBA" id="ARBA00012528"/>
    </source>
</evidence>
<feature type="domain" description="GGDEF" evidence="7">
    <location>
        <begin position="301"/>
        <end position="438"/>
    </location>
</feature>
<dbReference type="InterPro" id="IPR043128">
    <property type="entry name" value="Rev_trsase/Diguanyl_cyclase"/>
</dbReference>
<evidence type="ECO:0000259" key="7">
    <source>
        <dbReference type="PROSITE" id="PS50887"/>
    </source>
</evidence>
<dbReference type="InterPro" id="IPR011006">
    <property type="entry name" value="CheY-like_superfamily"/>
</dbReference>
<evidence type="ECO:0000259" key="5">
    <source>
        <dbReference type="PROSITE" id="PS50110"/>
    </source>
</evidence>
<evidence type="ECO:0000259" key="6">
    <source>
        <dbReference type="PROSITE" id="PS50112"/>
    </source>
</evidence>
<dbReference type="NCBIfam" id="TIGR00229">
    <property type="entry name" value="sensory_box"/>
    <property type="match status" value="1"/>
</dbReference>
<dbReference type="InterPro" id="IPR000014">
    <property type="entry name" value="PAS"/>
</dbReference>
<dbReference type="Proteomes" id="UP000569732">
    <property type="component" value="Unassembled WGS sequence"/>
</dbReference>
<dbReference type="PROSITE" id="PS50110">
    <property type="entry name" value="RESPONSE_REGULATORY"/>
    <property type="match status" value="1"/>
</dbReference>
<protein>
    <recommendedName>
        <fullName evidence="2">diguanylate cyclase</fullName>
        <ecNumber evidence="2">2.7.7.65</ecNumber>
    </recommendedName>
</protein>
<dbReference type="AlphaFoldDB" id="A0A853HYU9"/>
<dbReference type="SUPFAM" id="SSF52172">
    <property type="entry name" value="CheY-like"/>
    <property type="match status" value="1"/>
</dbReference>
<dbReference type="GO" id="GO:0005886">
    <property type="term" value="C:plasma membrane"/>
    <property type="evidence" value="ECO:0007669"/>
    <property type="project" value="TreeGrafter"/>
</dbReference>
<feature type="modified residue" description="4-aspartylphosphate" evidence="4">
    <location>
        <position position="62"/>
    </location>
</feature>
<dbReference type="Pfam" id="PF00072">
    <property type="entry name" value="Response_reg"/>
    <property type="match status" value="1"/>
</dbReference>
<reference evidence="8 9" key="1">
    <citation type="submission" date="2020-07" db="EMBL/GenBank/DDBJ databases">
        <title>Endozoicomonas sp. nov., isolated from sediment.</title>
        <authorList>
            <person name="Gu T."/>
        </authorList>
    </citation>
    <scope>NUCLEOTIDE SEQUENCE [LARGE SCALE GENOMIC DNA]</scope>
    <source>
        <strain evidence="8 9">SM1973</strain>
    </source>
</reference>
<dbReference type="RefSeq" id="WP_180568935.1">
    <property type="nucleotide sequence ID" value="NZ_JACCKB010000019.1"/>
</dbReference>
<dbReference type="SUPFAM" id="SSF55785">
    <property type="entry name" value="PYP-like sensor domain (PAS domain)"/>
    <property type="match status" value="1"/>
</dbReference>
<evidence type="ECO:0000313" key="8">
    <source>
        <dbReference type="EMBL" id="NYZ66910.1"/>
    </source>
</evidence>
<dbReference type="CDD" id="cd01949">
    <property type="entry name" value="GGDEF"/>
    <property type="match status" value="1"/>
</dbReference>
<dbReference type="SMART" id="SM00448">
    <property type="entry name" value="REC"/>
    <property type="match status" value="1"/>
</dbReference>
<dbReference type="PANTHER" id="PTHR45138">
    <property type="entry name" value="REGULATORY COMPONENTS OF SENSORY TRANSDUCTION SYSTEM"/>
    <property type="match status" value="1"/>
</dbReference>
<dbReference type="NCBIfam" id="TIGR00254">
    <property type="entry name" value="GGDEF"/>
    <property type="match status" value="1"/>
</dbReference>
<dbReference type="PROSITE" id="PS50887">
    <property type="entry name" value="GGDEF"/>
    <property type="match status" value="1"/>
</dbReference>
<feature type="domain" description="PAS" evidence="6">
    <location>
        <begin position="148"/>
        <end position="202"/>
    </location>
</feature>
<feature type="domain" description="Response regulatory" evidence="5">
    <location>
        <begin position="13"/>
        <end position="129"/>
    </location>
</feature>
<dbReference type="PROSITE" id="PS50112">
    <property type="entry name" value="PAS"/>
    <property type="match status" value="1"/>
</dbReference>
<dbReference type="CDD" id="cd19920">
    <property type="entry name" value="REC_PA4781-like"/>
    <property type="match status" value="1"/>
</dbReference>
<dbReference type="GO" id="GO:0043709">
    <property type="term" value="P:cell adhesion involved in single-species biofilm formation"/>
    <property type="evidence" value="ECO:0007669"/>
    <property type="project" value="TreeGrafter"/>
</dbReference>
<accession>A0A853HYU9</accession>
<dbReference type="SMART" id="SM00091">
    <property type="entry name" value="PAS"/>
    <property type="match status" value="1"/>
</dbReference>
<keyword evidence="9" id="KW-1185">Reference proteome</keyword>
<keyword evidence="4" id="KW-0597">Phosphoprotein</keyword>
<dbReference type="EMBL" id="JACCKB010000019">
    <property type="protein sequence ID" value="NYZ66910.1"/>
    <property type="molecule type" value="Genomic_DNA"/>
</dbReference>
<proteinExistence type="predicted"/>
<organism evidence="8 9">
    <name type="scientific">Spartinivicinus marinus</name>
    <dbReference type="NCBI Taxonomy" id="2994442"/>
    <lineage>
        <taxon>Bacteria</taxon>
        <taxon>Pseudomonadati</taxon>
        <taxon>Pseudomonadota</taxon>
        <taxon>Gammaproteobacteria</taxon>
        <taxon>Oceanospirillales</taxon>
        <taxon>Zooshikellaceae</taxon>
        <taxon>Spartinivicinus</taxon>
    </lineage>
</organism>
<dbReference type="FunFam" id="3.30.70.270:FF:000001">
    <property type="entry name" value="Diguanylate cyclase domain protein"/>
    <property type="match status" value="1"/>
</dbReference>
<dbReference type="GO" id="GO:0052621">
    <property type="term" value="F:diguanylate cyclase activity"/>
    <property type="evidence" value="ECO:0007669"/>
    <property type="project" value="UniProtKB-EC"/>
</dbReference>
<sequence length="439" mass="49494">MIDRAEIDLSLAEILIVDDTPANLDLLYNILTHEGYQVAAAPGGMVALNIAPQIQPDLILLDVMMPDIDGFTTCQKLKELQQTKDIPIIFITAKNETADIVQGFQMGAIDYISKPIQREEVCARIKTHVTNQLLAKQRREMLTMLHDYESRNRCIINEVSDPIITIFQNGLIESVNPAALHLFHYTISELLGRPLTDFLLPECTPLINQFLTHTSTQTSLQVEVIGIRHDKSTIPLDLSIKRLSITQSLYVCLMHDLSMQKNIINELQRVSNLDRLTNIANRRRFDVVYQREWLQAIHDQSPISLIMIDIDYFKRYNDNQGHQAGDACLQEVARAIEQSVTRPSDLAARYGGEEFIVILANTNDKGAKSVANHINQNINRLAIKHPDSLCSDQITVSMGIASTTPTEQMKPDQLIKIADLALYSAKDTGRNTVQFHPFE</sequence>
<evidence type="ECO:0000256" key="3">
    <source>
        <dbReference type="ARBA" id="ARBA00034247"/>
    </source>
</evidence>
<dbReference type="SMART" id="SM00267">
    <property type="entry name" value="GGDEF"/>
    <property type="match status" value="1"/>
</dbReference>
<dbReference type="Gene3D" id="3.30.70.270">
    <property type="match status" value="1"/>
</dbReference>
<dbReference type="SUPFAM" id="SSF55073">
    <property type="entry name" value="Nucleotide cyclase"/>
    <property type="match status" value="1"/>
</dbReference>